<evidence type="ECO:0000313" key="2">
    <source>
        <dbReference type="EMBL" id="CAJ1928391.1"/>
    </source>
</evidence>
<keyword evidence="3" id="KW-1185">Reference proteome</keyword>
<protein>
    <submittedName>
        <fullName evidence="2">Uncharacterized protein</fullName>
    </submittedName>
</protein>
<accession>A0AAD2CC68</accession>
<organism evidence="2 3">
    <name type="scientific">Cylindrotheca closterium</name>
    <dbReference type="NCBI Taxonomy" id="2856"/>
    <lineage>
        <taxon>Eukaryota</taxon>
        <taxon>Sar</taxon>
        <taxon>Stramenopiles</taxon>
        <taxon>Ochrophyta</taxon>
        <taxon>Bacillariophyta</taxon>
        <taxon>Bacillariophyceae</taxon>
        <taxon>Bacillariophycidae</taxon>
        <taxon>Bacillariales</taxon>
        <taxon>Bacillariaceae</taxon>
        <taxon>Cylindrotheca</taxon>
    </lineage>
</organism>
<comment type="caution">
    <text evidence="2">The sequence shown here is derived from an EMBL/GenBank/DDBJ whole genome shotgun (WGS) entry which is preliminary data.</text>
</comment>
<reference evidence="2" key="1">
    <citation type="submission" date="2023-08" db="EMBL/GenBank/DDBJ databases">
        <authorList>
            <person name="Audoor S."/>
            <person name="Bilcke G."/>
        </authorList>
    </citation>
    <scope>NUCLEOTIDE SEQUENCE</scope>
</reference>
<gene>
    <name evidence="2" type="ORF">CYCCA115_LOCUS1453</name>
</gene>
<dbReference type="Proteomes" id="UP001295423">
    <property type="component" value="Unassembled WGS sequence"/>
</dbReference>
<evidence type="ECO:0000256" key="1">
    <source>
        <dbReference type="SAM" id="MobiDB-lite"/>
    </source>
</evidence>
<dbReference type="AlphaFoldDB" id="A0AAD2CC68"/>
<feature type="region of interest" description="Disordered" evidence="1">
    <location>
        <begin position="1"/>
        <end position="42"/>
    </location>
</feature>
<dbReference type="EMBL" id="CAKOGP040000042">
    <property type="protein sequence ID" value="CAJ1928391.1"/>
    <property type="molecule type" value="Genomic_DNA"/>
</dbReference>
<evidence type="ECO:0000313" key="3">
    <source>
        <dbReference type="Proteomes" id="UP001295423"/>
    </source>
</evidence>
<name>A0AAD2CC68_9STRA</name>
<feature type="compositionally biased region" description="Basic and acidic residues" evidence="1">
    <location>
        <begin position="10"/>
        <end position="41"/>
    </location>
</feature>
<sequence>MVLAKKRTRPCQERGCKRSKKQESDKNTRNSDTKNSEKLSPEDAMQQKIAINIISAVAEECELSAKEYQEKFDEVTQQWEPKFATIALFISWAKHNCRHFNNNTISLVQTIADQCGIITLDLMEEVKSYRMVRAEGGNSYQMQFAKTKGQDESEVRAVVLGYDEI</sequence>
<proteinExistence type="predicted"/>